<dbReference type="Pfam" id="PF13193">
    <property type="entry name" value="AMP-binding_C"/>
    <property type="match status" value="1"/>
</dbReference>
<feature type="transmembrane region" description="Helical" evidence="2">
    <location>
        <begin position="613"/>
        <end position="634"/>
    </location>
</feature>
<dbReference type="SUPFAM" id="SSF56801">
    <property type="entry name" value="Acetyl-CoA synthetase-like"/>
    <property type="match status" value="1"/>
</dbReference>
<feature type="transmembrane region" description="Helical" evidence="2">
    <location>
        <begin position="573"/>
        <end position="593"/>
    </location>
</feature>
<dbReference type="Gene3D" id="3.30.300.30">
    <property type="match status" value="1"/>
</dbReference>
<dbReference type="InterPro" id="IPR000873">
    <property type="entry name" value="AMP-dep_synth/lig_dom"/>
</dbReference>
<proteinExistence type="predicted"/>
<evidence type="ECO:0000313" key="6">
    <source>
        <dbReference type="Proteomes" id="UP001595975"/>
    </source>
</evidence>
<evidence type="ECO:0000313" key="5">
    <source>
        <dbReference type="EMBL" id="MFC5661541.1"/>
    </source>
</evidence>
<keyword evidence="2" id="KW-0812">Transmembrane</keyword>
<protein>
    <submittedName>
        <fullName evidence="5">AMP-binding protein</fullName>
    </submittedName>
</protein>
<dbReference type="PROSITE" id="PS00455">
    <property type="entry name" value="AMP_BINDING"/>
    <property type="match status" value="1"/>
</dbReference>
<keyword evidence="2" id="KW-0472">Membrane</keyword>
<gene>
    <name evidence="5" type="ORF">ACFP3U_00940</name>
</gene>
<dbReference type="PANTHER" id="PTHR45527:SF1">
    <property type="entry name" value="FATTY ACID SYNTHASE"/>
    <property type="match status" value="1"/>
</dbReference>
<dbReference type="RefSeq" id="WP_380223100.1">
    <property type="nucleotide sequence ID" value="NZ_JBHSOF010000001.1"/>
</dbReference>
<organism evidence="5 6">
    <name type="scientific">Kitasatospora misakiensis</name>
    <dbReference type="NCBI Taxonomy" id="67330"/>
    <lineage>
        <taxon>Bacteria</taxon>
        <taxon>Bacillati</taxon>
        <taxon>Actinomycetota</taxon>
        <taxon>Actinomycetes</taxon>
        <taxon>Kitasatosporales</taxon>
        <taxon>Streptomycetaceae</taxon>
        <taxon>Kitasatospora</taxon>
    </lineage>
</organism>
<dbReference type="PANTHER" id="PTHR45527">
    <property type="entry name" value="NONRIBOSOMAL PEPTIDE SYNTHETASE"/>
    <property type="match status" value="1"/>
</dbReference>
<comment type="caution">
    <text evidence="5">The sequence shown here is derived from an EMBL/GenBank/DDBJ whole genome shotgun (WGS) entry which is preliminary data.</text>
</comment>
<feature type="compositionally biased region" description="Gly residues" evidence="1">
    <location>
        <begin position="550"/>
        <end position="565"/>
    </location>
</feature>
<reference evidence="6" key="1">
    <citation type="journal article" date="2019" name="Int. J. Syst. Evol. Microbiol.">
        <title>The Global Catalogue of Microorganisms (GCM) 10K type strain sequencing project: providing services to taxonomists for standard genome sequencing and annotation.</title>
        <authorList>
            <consortium name="The Broad Institute Genomics Platform"/>
            <consortium name="The Broad Institute Genome Sequencing Center for Infectious Disease"/>
            <person name="Wu L."/>
            <person name="Ma J."/>
        </authorList>
    </citation>
    <scope>NUCLEOTIDE SEQUENCE [LARGE SCALE GENOMIC DNA]</scope>
    <source>
        <strain evidence="6">CGMCC 4.1437</strain>
    </source>
</reference>
<feature type="domain" description="AMP-dependent synthetase/ligase" evidence="3">
    <location>
        <begin position="22"/>
        <end position="389"/>
    </location>
</feature>
<evidence type="ECO:0000259" key="4">
    <source>
        <dbReference type="Pfam" id="PF13193"/>
    </source>
</evidence>
<keyword evidence="2" id="KW-1133">Transmembrane helix</keyword>
<evidence type="ECO:0000259" key="3">
    <source>
        <dbReference type="Pfam" id="PF00501"/>
    </source>
</evidence>
<feature type="region of interest" description="Disordered" evidence="1">
    <location>
        <begin position="532"/>
        <end position="565"/>
    </location>
</feature>
<dbReference type="InterPro" id="IPR025110">
    <property type="entry name" value="AMP-bd_C"/>
</dbReference>
<evidence type="ECO:0000256" key="1">
    <source>
        <dbReference type="SAM" id="MobiDB-lite"/>
    </source>
</evidence>
<dbReference type="InterPro" id="IPR042099">
    <property type="entry name" value="ANL_N_sf"/>
</dbReference>
<evidence type="ECO:0000256" key="2">
    <source>
        <dbReference type="SAM" id="Phobius"/>
    </source>
</evidence>
<name>A0ABW0WXI2_9ACTN</name>
<dbReference type="Gene3D" id="3.40.50.12780">
    <property type="entry name" value="N-terminal domain of ligase-like"/>
    <property type="match status" value="1"/>
</dbReference>
<sequence length="719" mass="74895">MAGTYEPVEVGTGRAGTLPGRFEEHARTAPGAVAVRWAGEELDYGELDARADRLARHLVDRGLRPGDRAAVALGRGVEVYVALLAVLKAGAAYLPLEPGAPDPLMRHLLAEAGPALVVTEEAHRIRLTDAGARELVCLDSAAAVLAALPAGPPPVALDPAGAAVVLTTSGTTGAPRCAELSHRNLLAAHHGWRTVYGIAPADRILSTASLEFDVFTADWVRALCSGATLVVAPRNLTLDRGADIADLPALVADERITLLELNVRTARRLAAHLAAAGPADGTAGGLSGLRLLTVGAEKWWLDEQSAMRRLLGGRTRVVNVYGLAEAAVDSTYFEVRAADEVPGSGSLSVVGVPFPGARVHVLGPDGRPAAGGAVGEIALAGPGLGRGYLGRPEETARRFVRADFDPDGRVLLTGDLGRLAEDGTLHFVGRAAGVVGPTDGPVAALAHRVAVAARAEAALRAHPGVREAAVAEVEVTPGRREPVGYAVTVPGAPETDGWSLSGHLAARLPNGESPAAVVPVPDLPRTRAGKLDRDALPLPAPPDHAAPRRAGGGKGYRGKGGGGAGKAGDTAPVLGCAVLVMGLPAALAAWLLTGELWPGSTDVSRVPHPYDHFFRGLYLAEWASFGLGVAWLFVGARVLAPLRRPAGLSAAALLAVFWLLASWWPQDNLYRTARRTEWSTEVWLVYVFNIALMVAAAVVVRFLAWRPKAAQDPSPSRRG</sequence>
<dbReference type="Proteomes" id="UP001595975">
    <property type="component" value="Unassembled WGS sequence"/>
</dbReference>
<dbReference type="EMBL" id="JBHSOF010000001">
    <property type="protein sequence ID" value="MFC5661541.1"/>
    <property type="molecule type" value="Genomic_DNA"/>
</dbReference>
<dbReference type="InterPro" id="IPR045851">
    <property type="entry name" value="AMP-bd_C_sf"/>
</dbReference>
<feature type="transmembrane region" description="Helical" evidence="2">
    <location>
        <begin position="646"/>
        <end position="664"/>
    </location>
</feature>
<dbReference type="InterPro" id="IPR020845">
    <property type="entry name" value="AMP-binding_CS"/>
</dbReference>
<feature type="domain" description="AMP-binding enzyme C-terminal" evidence="4">
    <location>
        <begin position="456"/>
        <end position="530"/>
    </location>
</feature>
<dbReference type="Pfam" id="PF00501">
    <property type="entry name" value="AMP-binding"/>
    <property type="match status" value="1"/>
</dbReference>
<keyword evidence="6" id="KW-1185">Reference proteome</keyword>
<feature type="transmembrane region" description="Helical" evidence="2">
    <location>
        <begin position="684"/>
        <end position="704"/>
    </location>
</feature>
<accession>A0ABW0WXI2</accession>